<keyword evidence="3" id="KW-0720">Serine protease</keyword>
<evidence type="ECO:0000256" key="4">
    <source>
        <dbReference type="PROSITE-ProRule" id="PRU01240"/>
    </source>
</evidence>
<dbReference type="PROSITE" id="PS00136">
    <property type="entry name" value="SUBTILASE_ASP"/>
    <property type="match status" value="1"/>
</dbReference>
<dbReference type="InterPro" id="IPR036852">
    <property type="entry name" value="Peptidase_S8/S53_dom_sf"/>
</dbReference>
<organism evidence="7">
    <name type="scientific">Paramoeba aestuarina</name>
    <dbReference type="NCBI Taxonomy" id="180227"/>
    <lineage>
        <taxon>Eukaryota</taxon>
        <taxon>Amoebozoa</taxon>
        <taxon>Discosea</taxon>
        <taxon>Flabellinia</taxon>
        <taxon>Dactylopodida</taxon>
        <taxon>Paramoebidae</taxon>
        <taxon>Paramoeba</taxon>
    </lineage>
</organism>
<dbReference type="Pfam" id="PF00082">
    <property type="entry name" value="Peptidase_S8"/>
    <property type="match status" value="1"/>
</dbReference>
<feature type="region of interest" description="Disordered" evidence="5">
    <location>
        <begin position="1"/>
        <end position="20"/>
    </location>
</feature>
<gene>
    <name evidence="7" type="ORF">NAES01612_LOCUS11767</name>
</gene>
<dbReference type="GO" id="GO:0006508">
    <property type="term" value="P:proteolysis"/>
    <property type="evidence" value="ECO:0007669"/>
    <property type="project" value="UniProtKB-KW"/>
</dbReference>
<name>A0A7S4KVW0_9EUKA</name>
<comment type="similarity">
    <text evidence="4">Belongs to the peptidase S8 family.</text>
</comment>
<dbReference type="InterPro" id="IPR015500">
    <property type="entry name" value="Peptidase_S8_subtilisin-rel"/>
</dbReference>
<comment type="caution">
    <text evidence="4">Lacks conserved residue(s) required for the propagation of feature annotation.</text>
</comment>
<evidence type="ECO:0000256" key="5">
    <source>
        <dbReference type="SAM" id="MobiDB-lite"/>
    </source>
</evidence>
<proteinExistence type="inferred from homology"/>
<dbReference type="InterPro" id="IPR000209">
    <property type="entry name" value="Peptidase_S8/S53_dom"/>
</dbReference>
<evidence type="ECO:0000259" key="6">
    <source>
        <dbReference type="Pfam" id="PF00082"/>
    </source>
</evidence>
<dbReference type="AlphaFoldDB" id="A0A7S4KVW0"/>
<sequence length="143" mass="15681">MDPKEKEEIGQPSDGGAFLAEEHPEQITIAEGDWRNKLDGPLQTLYVEWQEDPAYAAANPNSGRGENCIVAIVDSGVDITHEMFAKKKILKVWDQAARKVAGSHVKYGCVYSNFPKGYERPLAEYEGDPDGHGTHVAGTACHL</sequence>
<dbReference type="Gene3D" id="3.40.50.200">
    <property type="entry name" value="Peptidase S8/S53 domain"/>
    <property type="match status" value="1"/>
</dbReference>
<evidence type="ECO:0000256" key="1">
    <source>
        <dbReference type="ARBA" id="ARBA00022670"/>
    </source>
</evidence>
<evidence type="ECO:0000313" key="7">
    <source>
        <dbReference type="EMBL" id="CAE2306330.1"/>
    </source>
</evidence>
<evidence type="ECO:0000256" key="3">
    <source>
        <dbReference type="ARBA" id="ARBA00022825"/>
    </source>
</evidence>
<accession>A0A7S4KVW0</accession>
<dbReference type="InterPro" id="IPR023827">
    <property type="entry name" value="Peptidase_S8_Asp-AS"/>
</dbReference>
<dbReference type="GO" id="GO:0004252">
    <property type="term" value="F:serine-type endopeptidase activity"/>
    <property type="evidence" value="ECO:0007669"/>
    <property type="project" value="InterPro"/>
</dbReference>
<reference evidence="7" key="1">
    <citation type="submission" date="2021-01" db="EMBL/GenBank/DDBJ databases">
        <authorList>
            <person name="Corre E."/>
            <person name="Pelletier E."/>
            <person name="Niang G."/>
            <person name="Scheremetjew M."/>
            <person name="Finn R."/>
            <person name="Kale V."/>
            <person name="Holt S."/>
            <person name="Cochrane G."/>
            <person name="Meng A."/>
            <person name="Brown T."/>
            <person name="Cohen L."/>
        </authorList>
    </citation>
    <scope>NUCLEOTIDE SEQUENCE</scope>
    <source>
        <strain evidence="7">SoJaBio B1-5/56/2</strain>
    </source>
</reference>
<keyword evidence="1" id="KW-0645">Protease</keyword>
<dbReference type="PROSITE" id="PS51892">
    <property type="entry name" value="SUBTILASE"/>
    <property type="match status" value="1"/>
</dbReference>
<dbReference type="SUPFAM" id="SSF52743">
    <property type="entry name" value="Subtilisin-like"/>
    <property type="match status" value="1"/>
</dbReference>
<feature type="domain" description="Peptidase S8/S53" evidence="6">
    <location>
        <begin position="65"/>
        <end position="141"/>
    </location>
</feature>
<keyword evidence="2" id="KW-0378">Hydrolase</keyword>
<dbReference type="EMBL" id="HBKR01017810">
    <property type="protein sequence ID" value="CAE2306330.1"/>
    <property type="molecule type" value="Transcribed_RNA"/>
</dbReference>
<evidence type="ECO:0000256" key="2">
    <source>
        <dbReference type="ARBA" id="ARBA00022801"/>
    </source>
</evidence>
<protein>
    <recommendedName>
        <fullName evidence="6">Peptidase S8/S53 domain-containing protein</fullName>
    </recommendedName>
</protein>
<dbReference type="PRINTS" id="PR00723">
    <property type="entry name" value="SUBTILISIN"/>
</dbReference>